<proteinExistence type="predicted"/>
<evidence type="ECO:0000313" key="4">
    <source>
        <dbReference type="Proteomes" id="UP000606720"/>
    </source>
</evidence>
<protein>
    <submittedName>
        <fullName evidence="3">Leucine-rich repeat protein</fullName>
    </submittedName>
</protein>
<name>A0A923LQP1_9FIRM</name>
<dbReference type="AlphaFoldDB" id="A0A923LQP1"/>
<feature type="signal peptide" evidence="2">
    <location>
        <begin position="1"/>
        <end position="22"/>
    </location>
</feature>
<feature type="chain" id="PRO_5038800626" evidence="2">
    <location>
        <begin position="23"/>
        <end position="1075"/>
    </location>
</feature>
<evidence type="ECO:0000256" key="2">
    <source>
        <dbReference type="SAM" id="SignalP"/>
    </source>
</evidence>
<evidence type="ECO:0000256" key="1">
    <source>
        <dbReference type="SAM" id="MobiDB-lite"/>
    </source>
</evidence>
<gene>
    <name evidence="3" type="ORF">H8S17_14340</name>
</gene>
<comment type="caution">
    <text evidence="3">The sequence shown here is derived from an EMBL/GenBank/DDBJ whole genome shotgun (WGS) entry which is preliminary data.</text>
</comment>
<keyword evidence="2" id="KW-0732">Signal</keyword>
<dbReference type="InterPro" id="IPR032675">
    <property type="entry name" value="LRR_dom_sf"/>
</dbReference>
<reference evidence="3" key="1">
    <citation type="submission" date="2020-08" db="EMBL/GenBank/DDBJ databases">
        <title>Genome public.</title>
        <authorList>
            <person name="Liu C."/>
            <person name="Sun Q."/>
        </authorList>
    </citation>
    <scope>NUCLEOTIDE SEQUENCE</scope>
    <source>
        <strain evidence="3">BX1005</strain>
    </source>
</reference>
<sequence length="1075" mass="119059">MRKRFLAMLLAAVMAGSVVNVADLTPVYAEDDVDQTAEDEEKIRPYRYTTAEYQKYMSVDDNRIQFARRRVESDSTTYQWYVKKGENEAEAIEGANQYRYSMPETLEPGTYTYYCECTDVDTKVITLTVMYIVRSEEEIVVNVTDPSGEVKGYSRLQEAAENVKDGAVVQLLEDYSLWDPVKFTEGKVKLDLNGHTITQEGPYGSGDFNYIKISDMADVTVDNGMIVENVDSSPTVILTGGNLTLGKDLILKNITSNPMCVIGILSVMGGTAVIDGASFITAGNSIYVNSDGTLVVNDGSFAGRIDCDGKVVLKGGSYAKEQSIPGTAVQGITSASSIKNLLAEGYTFYSRKEGEGLILDEDILNSDNISEVDVREAPISFTEIPEAREVGYMEENAVIKPWIKQSKEYEGKKINYTWYYQKAGESDTKKADSTAGYSIDENGALTIPTGFDAGGKYRYWFDAECAGYRISGAYKEASVSVNYYHQPWDNEDNYVHGTKVNDWYCSDVVISAEDYKVSKIGQSEDMADLVWEDKLVFSEDKVYDPQYIRLRHKNGGVTQKITIPGFRIDQTGPSFANGGITIDGETSKTLLDKFSFDRHGTWREGTIVAEDSMSGVADYYYYIDAVTDPQSYQVLLPESLVKKEFKKAEDGKFELNSKIEGAQVVYAYAVDNAGNRSGYICTDGFVTDWTRPVVNLEDRKSTDVTTDLAYSFSEECTYEYVLTYDEPDISPDSDLAGIDSIKYGKGTITAEQVGKPIAFPLKDLTENTCYYMTVRPVDKAGNVGECHSLYFYTDFKHPYIAELPKLSGTYGDKLGYLKFTGGKVYTKEGGEVLAGRWEVYENDLDKVLPVGTTETVLIAFLPEDKSYMILSREVVPEIKEVQKPSGETDQKTDHKTDPKTEETPAGTNDKTTSDGSKTETPAETVTTGLSDHDIVTMEDGTVYKVISAKKKEAAFYKASKKAKGSVKIASSVTLDGTKYKVTEVSANAFKNRKKVTKITVPATVTKIGKSAFGKSAKLKKITIKSKKLTQKSIASGAFKGIKKNTVILVQKSKRTTYRKLFVKKGLNKKITVKAI</sequence>
<evidence type="ECO:0000313" key="3">
    <source>
        <dbReference type="EMBL" id="MBC5715364.1"/>
    </source>
</evidence>
<dbReference type="RefSeq" id="WP_186867740.1">
    <property type="nucleotide sequence ID" value="NZ_JACOPH010000018.1"/>
</dbReference>
<feature type="region of interest" description="Disordered" evidence="1">
    <location>
        <begin position="880"/>
        <end position="924"/>
    </location>
</feature>
<dbReference type="SUPFAM" id="SSF51126">
    <property type="entry name" value="Pectin lyase-like"/>
    <property type="match status" value="1"/>
</dbReference>
<dbReference type="EMBL" id="JACOPH010000018">
    <property type="protein sequence ID" value="MBC5715364.1"/>
    <property type="molecule type" value="Genomic_DNA"/>
</dbReference>
<accession>A0A923LQP1</accession>
<feature type="compositionally biased region" description="Basic and acidic residues" evidence="1">
    <location>
        <begin position="880"/>
        <end position="902"/>
    </location>
</feature>
<organism evidence="3 4">
    <name type="scientific">Roseburia zhanii</name>
    <dbReference type="NCBI Taxonomy" id="2763064"/>
    <lineage>
        <taxon>Bacteria</taxon>
        <taxon>Bacillati</taxon>
        <taxon>Bacillota</taxon>
        <taxon>Clostridia</taxon>
        <taxon>Lachnospirales</taxon>
        <taxon>Lachnospiraceae</taxon>
        <taxon>Roseburia</taxon>
    </lineage>
</organism>
<dbReference type="Pfam" id="PF13306">
    <property type="entry name" value="LRR_5"/>
    <property type="match status" value="1"/>
</dbReference>
<dbReference type="InterPro" id="IPR026906">
    <property type="entry name" value="LRR_5"/>
</dbReference>
<dbReference type="Proteomes" id="UP000606720">
    <property type="component" value="Unassembled WGS sequence"/>
</dbReference>
<dbReference type="InterPro" id="IPR011050">
    <property type="entry name" value="Pectin_lyase_fold/virulence"/>
</dbReference>
<dbReference type="Gene3D" id="3.80.10.10">
    <property type="entry name" value="Ribonuclease Inhibitor"/>
    <property type="match status" value="1"/>
</dbReference>
<feature type="compositionally biased region" description="Polar residues" evidence="1">
    <location>
        <begin position="905"/>
        <end position="924"/>
    </location>
</feature>
<keyword evidence="4" id="KW-1185">Reference proteome</keyword>